<organism evidence="1 2">
    <name type="scientific">Beta vulgaris subsp. vulgaris</name>
    <name type="common">Beet</name>
    <dbReference type="NCBI Taxonomy" id="3555"/>
    <lineage>
        <taxon>Eukaryota</taxon>
        <taxon>Viridiplantae</taxon>
        <taxon>Streptophyta</taxon>
        <taxon>Embryophyta</taxon>
        <taxon>Tracheophyta</taxon>
        <taxon>Spermatophyta</taxon>
        <taxon>Magnoliopsida</taxon>
        <taxon>eudicotyledons</taxon>
        <taxon>Gunneridae</taxon>
        <taxon>Pentapetalae</taxon>
        <taxon>Caryophyllales</taxon>
        <taxon>Chenopodiaceae</taxon>
        <taxon>Betoideae</taxon>
        <taxon>Beta</taxon>
    </lineage>
</organism>
<keyword evidence="2" id="KW-1185">Reference proteome</keyword>
<evidence type="ECO:0000313" key="2">
    <source>
        <dbReference type="Proteomes" id="UP000035740"/>
    </source>
</evidence>
<reference evidence="1 2" key="1">
    <citation type="journal article" date="2014" name="Nature">
        <title>The genome of the recently domesticated crop plant sugar beet (Beta vulgaris).</title>
        <authorList>
            <person name="Dohm J.C."/>
            <person name="Minoche A.E."/>
            <person name="Holtgrawe D."/>
            <person name="Capella-Gutierrez S."/>
            <person name="Zakrzewski F."/>
            <person name="Tafer H."/>
            <person name="Rupp O."/>
            <person name="Sorensen T.R."/>
            <person name="Stracke R."/>
            <person name="Reinhardt R."/>
            <person name="Goesmann A."/>
            <person name="Kraft T."/>
            <person name="Schulz B."/>
            <person name="Stadler P.F."/>
            <person name="Schmidt T."/>
            <person name="Gabaldon T."/>
            <person name="Lehrach H."/>
            <person name="Weisshaar B."/>
            <person name="Himmelbauer H."/>
        </authorList>
    </citation>
    <scope>NUCLEOTIDE SEQUENCE [LARGE SCALE GENOMIC DNA]</scope>
    <source>
        <tissue evidence="1">Taproot</tissue>
    </source>
</reference>
<dbReference type="Proteomes" id="UP000035740">
    <property type="component" value="Unassembled WGS sequence"/>
</dbReference>
<evidence type="ECO:0000313" key="1">
    <source>
        <dbReference type="EMBL" id="KMS96673.1"/>
    </source>
</evidence>
<dbReference type="AlphaFoldDB" id="A0A0J8B9J7"/>
<name>A0A0J8B9J7_BETVV</name>
<dbReference type="PANTHER" id="PTHR31286:SF180">
    <property type="entry name" value="OS10G0362600 PROTEIN"/>
    <property type="match status" value="1"/>
</dbReference>
<dbReference type="EMBL" id="KQ090364">
    <property type="protein sequence ID" value="KMS96673.1"/>
    <property type="molecule type" value="Genomic_DNA"/>
</dbReference>
<accession>A0A0J8B9J7</accession>
<dbReference type="PANTHER" id="PTHR31286">
    <property type="entry name" value="GLYCINE-RICH CELL WALL STRUCTURAL PROTEIN 1.8-LIKE"/>
    <property type="match status" value="1"/>
</dbReference>
<sequence>MSFSEPQTSNSEGLPVRSIHKRMGILVSHPPSNLPPLPNIEWSHSVVGRFSDLVPPNTSLVTNVVNTQWITRGSIRILRTGVYFIFECQDPRDSAALLRQHTTVIDGKIITFRASSANQVPSTINFSLATLWVNIHNLPWRFLENAWTARILSHVGLVNLVEETGSGLPQEAFLRARLVVDLTKPLICYRW</sequence>
<protein>
    <submittedName>
        <fullName evidence="1">Uncharacterized protein</fullName>
    </submittedName>
</protein>
<gene>
    <name evidence="1" type="ORF">BVRB_8g200930</name>
</gene>
<dbReference type="Gramene" id="KMS96673">
    <property type="protein sequence ID" value="KMS96673"/>
    <property type="gene ID" value="BVRB_8g200930"/>
</dbReference>
<dbReference type="InterPro" id="IPR040256">
    <property type="entry name" value="At4g02000-like"/>
</dbReference>
<dbReference type="OrthoDB" id="1542109at2759"/>
<proteinExistence type="predicted"/>